<evidence type="ECO:0000256" key="2">
    <source>
        <dbReference type="SAM" id="MobiDB-lite"/>
    </source>
</evidence>
<dbReference type="AlphaFoldDB" id="A0AAW0UAM5"/>
<organism evidence="4 5">
    <name type="scientific">Scylla paramamosain</name>
    <name type="common">Mud crab</name>
    <dbReference type="NCBI Taxonomy" id="85552"/>
    <lineage>
        <taxon>Eukaryota</taxon>
        <taxon>Metazoa</taxon>
        <taxon>Ecdysozoa</taxon>
        <taxon>Arthropoda</taxon>
        <taxon>Crustacea</taxon>
        <taxon>Multicrustacea</taxon>
        <taxon>Malacostraca</taxon>
        <taxon>Eumalacostraca</taxon>
        <taxon>Eucarida</taxon>
        <taxon>Decapoda</taxon>
        <taxon>Pleocyemata</taxon>
        <taxon>Brachyura</taxon>
        <taxon>Eubrachyura</taxon>
        <taxon>Portunoidea</taxon>
        <taxon>Portunidae</taxon>
        <taxon>Portuninae</taxon>
        <taxon>Scylla</taxon>
    </lineage>
</organism>
<name>A0AAW0UAM5_SCYPA</name>
<dbReference type="Pfam" id="PF21773">
    <property type="entry name" value="ODAD1_CC"/>
    <property type="match status" value="1"/>
</dbReference>
<keyword evidence="1" id="KW-0175">Coiled coil</keyword>
<evidence type="ECO:0000256" key="1">
    <source>
        <dbReference type="ARBA" id="ARBA00023054"/>
    </source>
</evidence>
<evidence type="ECO:0000259" key="3">
    <source>
        <dbReference type="Pfam" id="PF21773"/>
    </source>
</evidence>
<dbReference type="PANTHER" id="PTHR21694">
    <property type="entry name" value="COILED-COIL DOMAIN-CONTAINING PROTEIN 63"/>
    <property type="match status" value="1"/>
</dbReference>
<dbReference type="InterPro" id="IPR051876">
    <property type="entry name" value="ODA-DC/CCD"/>
</dbReference>
<reference evidence="4 5" key="1">
    <citation type="submission" date="2023-03" db="EMBL/GenBank/DDBJ databases">
        <title>High-quality genome of Scylla paramamosain provides insights in environmental adaptation.</title>
        <authorList>
            <person name="Zhang L."/>
        </authorList>
    </citation>
    <scope>NUCLEOTIDE SEQUENCE [LARGE SCALE GENOMIC DNA]</scope>
    <source>
        <strain evidence="4">LZ_2023a</strain>
        <tissue evidence="4">Muscle</tissue>
    </source>
</reference>
<keyword evidence="5" id="KW-1185">Reference proteome</keyword>
<feature type="domain" description="ODAD1 central coiled coil region" evidence="3">
    <location>
        <begin position="1"/>
        <end position="113"/>
    </location>
</feature>
<evidence type="ECO:0000313" key="5">
    <source>
        <dbReference type="Proteomes" id="UP001487740"/>
    </source>
</evidence>
<dbReference type="Proteomes" id="UP001487740">
    <property type="component" value="Unassembled WGS sequence"/>
</dbReference>
<feature type="region of interest" description="Disordered" evidence="2">
    <location>
        <begin position="42"/>
        <end position="66"/>
    </location>
</feature>
<accession>A0AAW0UAM5</accession>
<proteinExistence type="predicted"/>
<dbReference type="InterPro" id="IPR049258">
    <property type="entry name" value="ODAD1_CC"/>
</dbReference>
<protein>
    <recommendedName>
        <fullName evidence="3">ODAD1 central coiled coil region domain-containing protein</fullName>
    </recommendedName>
</protein>
<dbReference type="PANTHER" id="PTHR21694:SF18">
    <property type="entry name" value="COILED-COIL DOMAIN-CONTAINING PROTEIN 63"/>
    <property type="match status" value="1"/>
</dbReference>
<comment type="caution">
    <text evidence="4">The sequence shown here is derived from an EMBL/GenBank/DDBJ whole genome shotgun (WGS) entry which is preliminary data.</text>
</comment>
<gene>
    <name evidence="4" type="ORF">O3P69_004689</name>
</gene>
<evidence type="ECO:0000313" key="4">
    <source>
        <dbReference type="EMBL" id="KAK8397154.1"/>
    </source>
</evidence>
<dbReference type="EMBL" id="JARAKH010000014">
    <property type="protein sequence ID" value="KAK8397154.1"/>
    <property type="molecule type" value="Genomic_DNA"/>
</dbReference>
<sequence>MRAVKERAERDAQQYTYELKKLQRALDHQSHLKAFVATISAGEEDDTSQRRIDGGAGEQRGPEQTLATYRASVSHLTEMSGEESVEVLVTNYLQAENDNYTLFTYISDLNNEKHSWFRFADGGGPRGFLKNLPLERGREREREREEEWLA</sequence>